<name>G7Y4G6_CLOSI</name>
<protein>
    <submittedName>
        <fullName evidence="1">Ras-related protein Rab-27B</fullName>
    </submittedName>
</protein>
<evidence type="ECO:0000313" key="1">
    <source>
        <dbReference type="EMBL" id="GAA47852.1"/>
    </source>
</evidence>
<dbReference type="EMBL" id="DF142857">
    <property type="protein sequence ID" value="GAA47852.1"/>
    <property type="molecule type" value="Genomic_DNA"/>
</dbReference>
<dbReference type="AlphaFoldDB" id="G7Y4G6"/>
<proteinExistence type="predicted"/>
<reference evidence="1" key="1">
    <citation type="journal article" date="2011" name="Genome Biol.">
        <title>The draft genome of the carcinogenic human liver fluke Clonorchis sinensis.</title>
        <authorList>
            <person name="Wang X."/>
            <person name="Chen W."/>
            <person name="Huang Y."/>
            <person name="Sun J."/>
            <person name="Men J."/>
            <person name="Liu H."/>
            <person name="Luo F."/>
            <person name="Guo L."/>
            <person name="Lv X."/>
            <person name="Deng C."/>
            <person name="Zhou C."/>
            <person name="Fan Y."/>
            <person name="Li X."/>
            <person name="Huang L."/>
            <person name="Hu Y."/>
            <person name="Liang C."/>
            <person name="Hu X."/>
            <person name="Xu J."/>
            <person name="Yu X."/>
        </authorList>
    </citation>
    <scope>NUCLEOTIDE SEQUENCE [LARGE SCALE GENOMIC DNA]</scope>
    <source>
        <strain evidence="1">Henan</strain>
    </source>
</reference>
<reference key="2">
    <citation type="submission" date="2011-10" db="EMBL/GenBank/DDBJ databases">
        <title>The genome and transcriptome sequence of Clonorchis sinensis provide insights into the carcinogenic liver fluke.</title>
        <authorList>
            <person name="Wang X."/>
            <person name="Huang Y."/>
            <person name="Chen W."/>
            <person name="Liu H."/>
            <person name="Guo L."/>
            <person name="Chen Y."/>
            <person name="Luo F."/>
            <person name="Zhou W."/>
            <person name="Sun J."/>
            <person name="Mao Q."/>
            <person name="Liang P."/>
            <person name="Zhou C."/>
            <person name="Tian Y."/>
            <person name="Men J."/>
            <person name="Lv X."/>
            <person name="Huang L."/>
            <person name="Zhou J."/>
            <person name="Hu Y."/>
            <person name="Li R."/>
            <person name="Zhang F."/>
            <person name="Lei H."/>
            <person name="Li X."/>
            <person name="Hu X."/>
            <person name="Liang C."/>
            <person name="Xu J."/>
            <person name="Wu Z."/>
            <person name="Yu X."/>
        </authorList>
    </citation>
    <scope>NUCLEOTIDE SEQUENCE</scope>
    <source>
        <strain>Henan</strain>
    </source>
</reference>
<evidence type="ECO:0000313" key="2">
    <source>
        <dbReference type="Proteomes" id="UP000008909"/>
    </source>
</evidence>
<sequence length="141" mass="15621">MVAVNEVDDEQRIPLDADTTSFESARNPIGCYRRELCRRSPPSLLLSLDGVSSYVNLLILFGRINYSWCIDLFQSFCLSLCSVPYIETSAATGFQVTAAVDKLLDAVMHRIEASVTKPRVMPGELDKVDLGEKPKQSKCAC</sequence>
<organism evidence="1 2">
    <name type="scientific">Clonorchis sinensis</name>
    <name type="common">Chinese liver fluke</name>
    <dbReference type="NCBI Taxonomy" id="79923"/>
    <lineage>
        <taxon>Eukaryota</taxon>
        <taxon>Metazoa</taxon>
        <taxon>Spiralia</taxon>
        <taxon>Lophotrochozoa</taxon>
        <taxon>Platyhelminthes</taxon>
        <taxon>Trematoda</taxon>
        <taxon>Digenea</taxon>
        <taxon>Opisthorchiida</taxon>
        <taxon>Opisthorchiata</taxon>
        <taxon>Opisthorchiidae</taxon>
        <taxon>Clonorchis</taxon>
    </lineage>
</organism>
<keyword evidence="2" id="KW-1185">Reference proteome</keyword>
<accession>G7Y4G6</accession>
<gene>
    <name evidence="1" type="ORF">CLF_100880</name>
</gene>
<dbReference type="Proteomes" id="UP000008909">
    <property type="component" value="Unassembled WGS sequence"/>
</dbReference>